<gene>
    <name evidence="2" type="ORF">BXYJ_LOCUS3488</name>
</gene>
<reference evidence="2" key="2">
    <citation type="submission" date="2020-09" db="EMBL/GenBank/DDBJ databases">
        <authorList>
            <person name="Kikuchi T."/>
        </authorList>
    </citation>
    <scope>NUCLEOTIDE SEQUENCE</scope>
    <source>
        <strain evidence="2">Ka4C1</strain>
    </source>
</reference>
<evidence type="ECO:0000313" key="4">
    <source>
        <dbReference type="Proteomes" id="UP000659654"/>
    </source>
</evidence>
<organism evidence="3 5">
    <name type="scientific">Bursaphelenchus xylophilus</name>
    <name type="common">Pinewood nematode worm</name>
    <name type="synonym">Aphelenchoides xylophilus</name>
    <dbReference type="NCBI Taxonomy" id="6326"/>
    <lineage>
        <taxon>Eukaryota</taxon>
        <taxon>Metazoa</taxon>
        <taxon>Ecdysozoa</taxon>
        <taxon>Nematoda</taxon>
        <taxon>Chromadorea</taxon>
        <taxon>Rhabditida</taxon>
        <taxon>Tylenchina</taxon>
        <taxon>Tylenchomorpha</taxon>
        <taxon>Aphelenchoidea</taxon>
        <taxon>Aphelenchoididae</taxon>
        <taxon>Bursaphelenchus</taxon>
    </lineage>
</organism>
<proteinExistence type="predicted"/>
<evidence type="ECO:0000256" key="1">
    <source>
        <dbReference type="SAM" id="Phobius"/>
    </source>
</evidence>
<dbReference type="Proteomes" id="UP000095284">
    <property type="component" value="Unplaced"/>
</dbReference>
<evidence type="ECO:0000313" key="2">
    <source>
        <dbReference type="EMBL" id="CAD5214355.1"/>
    </source>
</evidence>
<name>A0A1I7RVV3_BURXY</name>
<protein>
    <submittedName>
        <fullName evidence="2">(pine wood nematode) hypothetical protein</fullName>
    </submittedName>
</protein>
<keyword evidence="1" id="KW-0812">Transmembrane</keyword>
<sequence>MLLGRGAVLFVEYGLQKSHFSPSILLFSLVFAQIASGQEYRSAEYYNQPPADPSDPCHFPTPDQRDMSAMCRFDYHQVPFICDPTAMLSRTEAQVLEKAFSDVAISGCLACQRTIEGCIDPPGMTEGHLRVSVIIVPVANVHRIENCINGPRHAAHMRKEQAVNAYAEFVFARWSESGCASDLTILYLKQLQYPLRNGGMTKSGPMTAKIFRNRLSEVGQMNLPVQHISADHTLLEVLTAELNQSFALARAEERFRAFGKKKNFGGVPTWAYIICGALLAMVVVMLYFGNCITKRLNLKAQQKKSMNNRNQAQAANQQGNGERWRAGFGGGLISQNNSNVQNNNPSAMSNMGVQNTKSSMMFRQFSNANAKKQRAKAAALVQKI</sequence>
<dbReference type="WBParaSite" id="BXY_0486600.1">
    <property type="protein sequence ID" value="BXY_0486600.1"/>
    <property type="gene ID" value="BXY_0486600"/>
</dbReference>
<dbReference type="OrthoDB" id="5869822at2759"/>
<reference evidence="5" key="1">
    <citation type="submission" date="2016-11" db="UniProtKB">
        <authorList>
            <consortium name="WormBaseParasite"/>
        </authorList>
    </citation>
    <scope>IDENTIFICATION</scope>
</reference>
<feature type="transmembrane region" description="Helical" evidence="1">
    <location>
        <begin position="270"/>
        <end position="289"/>
    </location>
</feature>
<keyword evidence="4" id="KW-1185">Reference proteome</keyword>
<dbReference type="EMBL" id="CAJFCV020000002">
    <property type="protein sequence ID" value="CAG9094743.1"/>
    <property type="molecule type" value="Genomic_DNA"/>
</dbReference>
<accession>A0A1I7RVV3</accession>
<dbReference type="Proteomes" id="UP000659654">
    <property type="component" value="Unassembled WGS sequence"/>
</dbReference>
<keyword evidence="1" id="KW-1133">Transmembrane helix</keyword>
<dbReference type="EMBL" id="CAJFDI010000002">
    <property type="protein sequence ID" value="CAD5214355.1"/>
    <property type="molecule type" value="Genomic_DNA"/>
</dbReference>
<evidence type="ECO:0000313" key="3">
    <source>
        <dbReference type="Proteomes" id="UP000095284"/>
    </source>
</evidence>
<dbReference type="Proteomes" id="UP000582659">
    <property type="component" value="Unassembled WGS sequence"/>
</dbReference>
<dbReference type="AlphaFoldDB" id="A0A1I7RVV3"/>
<keyword evidence="1" id="KW-0472">Membrane</keyword>
<evidence type="ECO:0000313" key="5">
    <source>
        <dbReference type="WBParaSite" id="BXY_0486600.1"/>
    </source>
</evidence>